<comment type="function">
    <text evidence="7">Catalyzes the formation of 4-diphosphocytidyl-2-C-methyl-D-erythritol from CTP and 2-C-methyl-D-erythritol 4-phosphate (MEP).</text>
</comment>
<evidence type="ECO:0000256" key="1">
    <source>
        <dbReference type="ARBA" id="ARBA00001282"/>
    </source>
</evidence>
<proteinExistence type="inferred from homology"/>
<feature type="site" description="Transition state stabilizer" evidence="7">
    <location>
        <position position="18"/>
    </location>
</feature>
<keyword evidence="9" id="KW-1185">Reference proteome</keyword>
<evidence type="ECO:0000256" key="4">
    <source>
        <dbReference type="ARBA" id="ARBA00022679"/>
    </source>
</evidence>
<dbReference type="NCBIfam" id="TIGR00453">
    <property type="entry name" value="ispD"/>
    <property type="match status" value="1"/>
</dbReference>
<dbReference type="Pfam" id="PF01128">
    <property type="entry name" value="IspD"/>
    <property type="match status" value="1"/>
</dbReference>
<dbReference type="SUPFAM" id="SSF53448">
    <property type="entry name" value="Nucleotide-diphospho-sugar transferases"/>
    <property type="match status" value="1"/>
</dbReference>
<keyword evidence="6 7" id="KW-0414">Isoprene biosynthesis</keyword>
<evidence type="ECO:0000256" key="7">
    <source>
        <dbReference type="HAMAP-Rule" id="MF_00108"/>
    </source>
</evidence>
<evidence type="ECO:0000313" key="9">
    <source>
        <dbReference type="Proteomes" id="UP001564408"/>
    </source>
</evidence>
<keyword evidence="5 7" id="KW-0548">Nucleotidyltransferase</keyword>
<comment type="similarity">
    <text evidence="3 7">Belongs to the IspD/TarI cytidylyltransferase family. IspD subfamily.</text>
</comment>
<comment type="pathway">
    <text evidence="2 7">Isoprenoid biosynthesis; isopentenyl diphosphate biosynthesis via DXP pathway; isopentenyl diphosphate from 1-deoxy-D-xylulose 5-phosphate: step 2/6.</text>
</comment>
<dbReference type="CDD" id="cd02516">
    <property type="entry name" value="CDP-ME_synthetase"/>
    <property type="match status" value="1"/>
</dbReference>
<feature type="site" description="Positions MEP for the nucleophilic attack" evidence="7">
    <location>
        <position position="214"/>
    </location>
</feature>
<feature type="site" description="Transition state stabilizer" evidence="7">
    <location>
        <position position="25"/>
    </location>
</feature>
<dbReference type="HAMAP" id="MF_00108">
    <property type="entry name" value="IspD"/>
    <property type="match status" value="1"/>
</dbReference>
<name>A0ABV4B978_9GAMM</name>
<keyword evidence="4 7" id="KW-0808">Transferase</keyword>
<dbReference type="EC" id="2.7.7.60" evidence="7"/>
<feature type="site" description="Positions MEP for the nucleophilic attack" evidence="7">
    <location>
        <position position="158"/>
    </location>
</feature>
<evidence type="ECO:0000256" key="3">
    <source>
        <dbReference type="ARBA" id="ARBA00009789"/>
    </source>
</evidence>
<evidence type="ECO:0000256" key="5">
    <source>
        <dbReference type="ARBA" id="ARBA00022695"/>
    </source>
</evidence>
<dbReference type="InterPro" id="IPR001228">
    <property type="entry name" value="IspD"/>
</dbReference>
<dbReference type="InterPro" id="IPR018294">
    <property type="entry name" value="ISPD_synthase_CS"/>
</dbReference>
<evidence type="ECO:0000313" key="8">
    <source>
        <dbReference type="EMBL" id="MEY6430886.1"/>
    </source>
</evidence>
<dbReference type="PANTHER" id="PTHR32125:SF4">
    <property type="entry name" value="2-C-METHYL-D-ERYTHRITOL 4-PHOSPHATE CYTIDYLYLTRANSFERASE, CHLOROPLASTIC"/>
    <property type="match status" value="1"/>
</dbReference>
<evidence type="ECO:0000256" key="6">
    <source>
        <dbReference type="ARBA" id="ARBA00023229"/>
    </source>
</evidence>
<dbReference type="Gene3D" id="3.90.550.10">
    <property type="entry name" value="Spore Coat Polysaccharide Biosynthesis Protein SpsA, Chain A"/>
    <property type="match status" value="1"/>
</dbReference>
<dbReference type="InterPro" id="IPR029044">
    <property type="entry name" value="Nucleotide-diphossugar_trans"/>
</dbReference>
<protein>
    <recommendedName>
        <fullName evidence="7">2-C-methyl-D-erythritol 4-phosphate cytidylyltransferase</fullName>
        <ecNumber evidence="7">2.7.7.60</ecNumber>
    </recommendedName>
    <alternativeName>
        <fullName evidence="7">4-diphosphocytidyl-2C-methyl-D-erythritol synthase</fullName>
    </alternativeName>
    <alternativeName>
        <fullName evidence="7">MEP cytidylyltransferase</fullName>
        <shortName evidence="7">MCT</shortName>
    </alternativeName>
</protein>
<organism evidence="8 9">
    <name type="scientific">Thioalkalicoccus limnaeus</name>
    <dbReference type="NCBI Taxonomy" id="120681"/>
    <lineage>
        <taxon>Bacteria</taxon>
        <taxon>Pseudomonadati</taxon>
        <taxon>Pseudomonadota</taxon>
        <taxon>Gammaproteobacteria</taxon>
        <taxon>Chromatiales</taxon>
        <taxon>Chromatiaceae</taxon>
        <taxon>Thioalkalicoccus</taxon>
    </lineage>
</organism>
<gene>
    <name evidence="7 8" type="primary">ispD</name>
    <name evidence="8" type="ORF">ABC977_00505</name>
</gene>
<comment type="catalytic activity">
    <reaction evidence="1 7">
        <text>2-C-methyl-D-erythritol 4-phosphate + CTP + H(+) = 4-CDP-2-C-methyl-D-erythritol + diphosphate</text>
        <dbReference type="Rhea" id="RHEA:13429"/>
        <dbReference type="ChEBI" id="CHEBI:15378"/>
        <dbReference type="ChEBI" id="CHEBI:33019"/>
        <dbReference type="ChEBI" id="CHEBI:37563"/>
        <dbReference type="ChEBI" id="CHEBI:57823"/>
        <dbReference type="ChEBI" id="CHEBI:58262"/>
        <dbReference type="EC" id="2.7.7.60"/>
    </reaction>
</comment>
<sequence>MEPVRFWAVVPAAGVGRRVGAPIPKQYLPLFGQAVLDHSLEVLLGESRIEGVVVAVDPHDQRWSTTRYAAHPKVRKVAGGAERCHSVLNALALLTQTAAAEDWVLVHDAARPCLRQTDLAAMIDTLRADPVGGILAVPVCDTMKQADRQGCIARTVVRDGLWHAFTPQMFRLGPLREALARALADGYLVTDEASGLEYIGQTPRLVEGHADNIKITRPEDLPLAEFYLRQQGRTCESDKVSMHTDS</sequence>
<dbReference type="InterPro" id="IPR034683">
    <property type="entry name" value="IspD/TarI"/>
</dbReference>
<reference evidence="8 9" key="1">
    <citation type="submission" date="2024-05" db="EMBL/GenBank/DDBJ databases">
        <title>Genome Sequence and Characterization of the New Strain Purple Sulfur Bacterium of Genus Thioalkalicoccus.</title>
        <authorList>
            <person name="Bryantseva I.A."/>
            <person name="Kyndt J.A."/>
            <person name="Imhoff J.F."/>
        </authorList>
    </citation>
    <scope>NUCLEOTIDE SEQUENCE [LARGE SCALE GENOMIC DNA]</scope>
    <source>
        <strain evidence="8 9">Um2</strain>
    </source>
</reference>
<dbReference type="PANTHER" id="PTHR32125">
    <property type="entry name" value="2-C-METHYL-D-ERYTHRITOL 4-PHOSPHATE CYTIDYLYLTRANSFERASE, CHLOROPLASTIC"/>
    <property type="match status" value="1"/>
</dbReference>
<dbReference type="InterPro" id="IPR050088">
    <property type="entry name" value="IspD/TarI_cytidylyltransf_bact"/>
</dbReference>
<dbReference type="PROSITE" id="PS01295">
    <property type="entry name" value="ISPD"/>
    <property type="match status" value="1"/>
</dbReference>
<dbReference type="GO" id="GO:0050518">
    <property type="term" value="F:2-C-methyl-D-erythritol 4-phosphate cytidylyltransferase activity"/>
    <property type="evidence" value="ECO:0007669"/>
    <property type="project" value="UniProtKB-EC"/>
</dbReference>
<dbReference type="Proteomes" id="UP001564408">
    <property type="component" value="Unassembled WGS sequence"/>
</dbReference>
<accession>A0ABV4B978</accession>
<dbReference type="EMBL" id="JBDKXB010000001">
    <property type="protein sequence ID" value="MEY6430886.1"/>
    <property type="molecule type" value="Genomic_DNA"/>
</dbReference>
<comment type="caution">
    <text evidence="8">The sequence shown here is derived from an EMBL/GenBank/DDBJ whole genome shotgun (WGS) entry which is preliminary data.</text>
</comment>
<evidence type="ECO:0000256" key="2">
    <source>
        <dbReference type="ARBA" id="ARBA00004787"/>
    </source>
</evidence>